<feature type="non-terminal residue" evidence="1">
    <location>
        <position position="150"/>
    </location>
</feature>
<reference evidence="1" key="1">
    <citation type="submission" date="2022-06" db="EMBL/GenBank/DDBJ databases">
        <title>Phylogenomic reconstructions and comparative analyses of Kickxellomycotina fungi.</title>
        <authorList>
            <person name="Reynolds N.K."/>
            <person name="Stajich J.E."/>
            <person name="Barry K."/>
            <person name="Grigoriev I.V."/>
            <person name="Crous P."/>
            <person name="Smith M.E."/>
        </authorList>
    </citation>
    <scope>NUCLEOTIDE SEQUENCE</scope>
    <source>
        <strain evidence="1">RSA 2271</strain>
    </source>
</reference>
<proteinExistence type="predicted"/>
<gene>
    <name evidence="1" type="ORF">EV182_003174</name>
</gene>
<protein>
    <submittedName>
        <fullName evidence="1">Uncharacterized protein</fullName>
    </submittedName>
</protein>
<evidence type="ECO:0000313" key="2">
    <source>
        <dbReference type="Proteomes" id="UP001145114"/>
    </source>
</evidence>
<comment type="caution">
    <text evidence="1">The sequence shown here is derived from an EMBL/GenBank/DDBJ whole genome shotgun (WGS) entry which is preliminary data.</text>
</comment>
<dbReference type="Proteomes" id="UP001145114">
    <property type="component" value="Unassembled WGS sequence"/>
</dbReference>
<keyword evidence="2" id="KW-1185">Reference proteome</keyword>
<accession>A0ACC1HER0</accession>
<dbReference type="EMBL" id="JAMZIH010005926">
    <property type="protein sequence ID" value="KAJ1674490.1"/>
    <property type="molecule type" value="Genomic_DNA"/>
</dbReference>
<sequence length="150" mass="16872">MSPPKKKLVRKNSRSHFRRRRSITPDYKELSFFTNPLQVLVYSGLYIVENGKWAARYVLSRPNALLYGVSGLVLYTSLHLVNGSHVEYILSLDALLVWYAYWVFLGILSSIGLGAGLHTFVLFLGPHIARVTMSAYKCGSLDFAVYGPKA</sequence>
<evidence type="ECO:0000313" key="1">
    <source>
        <dbReference type="EMBL" id="KAJ1674490.1"/>
    </source>
</evidence>
<name>A0ACC1HER0_9FUNG</name>
<organism evidence="1 2">
    <name type="scientific">Spiromyces aspiralis</name>
    <dbReference type="NCBI Taxonomy" id="68401"/>
    <lineage>
        <taxon>Eukaryota</taxon>
        <taxon>Fungi</taxon>
        <taxon>Fungi incertae sedis</taxon>
        <taxon>Zoopagomycota</taxon>
        <taxon>Kickxellomycotina</taxon>
        <taxon>Kickxellomycetes</taxon>
        <taxon>Kickxellales</taxon>
        <taxon>Kickxellaceae</taxon>
        <taxon>Spiromyces</taxon>
    </lineage>
</organism>